<dbReference type="EMBL" id="KV784384">
    <property type="protein sequence ID" value="OEU07795.1"/>
    <property type="molecule type" value="Genomic_DNA"/>
</dbReference>
<keyword evidence="2" id="KW-1185">Reference proteome</keyword>
<sequence length="116" mass="12811">MEGQQQQQLPIMPREAPVITEALPGIGENAKVVPISEVTQLGQQQQQQQQEQYNGNYDFREKVDVESKQNEVIGQQQDDEKLIQQQPPSLPLDFSMNKVGRPGFGSAFTTGTAGGL</sequence>
<dbReference type="AlphaFoldDB" id="A0A1E7EPK0"/>
<dbReference type="KEGG" id="fcy:FRACYDRAFT_221150"/>
<reference evidence="1 2" key="1">
    <citation type="submission" date="2016-09" db="EMBL/GenBank/DDBJ databases">
        <title>Extensive genetic diversity and differential bi-allelic expression allows diatom success in the polar Southern Ocean.</title>
        <authorList>
            <consortium name="DOE Joint Genome Institute"/>
            <person name="Mock T."/>
            <person name="Otillar R.P."/>
            <person name="Strauss J."/>
            <person name="Dupont C."/>
            <person name="Frickenhaus S."/>
            <person name="Maumus F."/>
            <person name="Mcmullan M."/>
            <person name="Sanges R."/>
            <person name="Schmutz J."/>
            <person name="Toseland A."/>
            <person name="Valas R."/>
            <person name="Veluchamy A."/>
            <person name="Ward B.J."/>
            <person name="Allen A."/>
            <person name="Barry K."/>
            <person name="Falciatore A."/>
            <person name="Ferrante M."/>
            <person name="Fortunato A.E."/>
            <person name="Gloeckner G."/>
            <person name="Gruber A."/>
            <person name="Hipkin R."/>
            <person name="Janech M."/>
            <person name="Kroth P."/>
            <person name="Leese F."/>
            <person name="Lindquist E."/>
            <person name="Lyon B.R."/>
            <person name="Martin J."/>
            <person name="Mayer C."/>
            <person name="Parker M."/>
            <person name="Quesneville H."/>
            <person name="Raymond J."/>
            <person name="Uhlig C."/>
            <person name="Valentin K.U."/>
            <person name="Worden A.Z."/>
            <person name="Armbrust E.V."/>
            <person name="Bowler C."/>
            <person name="Green B."/>
            <person name="Moulton V."/>
            <person name="Van Oosterhout C."/>
            <person name="Grigoriev I."/>
        </authorList>
    </citation>
    <scope>NUCLEOTIDE SEQUENCE [LARGE SCALE GENOMIC DNA]</scope>
    <source>
        <strain evidence="1 2">CCMP1102</strain>
    </source>
</reference>
<evidence type="ECO:0000313" key="2">
    <source>
        <dbReference type="Proteomes" id="UP000095751"/>
    </source>
</evidence>
<gene>
    <name evidence="1" type="ORF">FRACYDRAFT_221150</name>
</gene>
<organism evidence="1 2">
    <name type="scientific">Fragilariopsis cylindrus CCMP1102</name>
    <dbReference type="NCBI Taxonomy" id="635003"/>
    <lineage>
        <taxon>Eukaryota</taxon>
        <taxon>Sar</taxon>
        <taxon>Stramenopiles</taxon>
        <taxon>Ochrophyta</taxon>
        <taxon>Bacillariophyta</taxon>
        <taxon>Bacillariophyceae</taxon>
        <taxon>Bacillariophycidae</taxon>
        <taxon>Bacillariales</taxon>
        <taxon>Bacillariaceae</taxon>
        <taxon>Fragilariopsis</taxon>
    </lineage>
</organism>
<accession>A0A1E7EPK0</accession>
<dbReference type="InParanoid" id="A0A1E7EPK0"/>
<name>A0A1E7EPK0_9STRA</name>
<dbReference type="Proteomes" id="UP000095751">
    <property type="component" value="Unassembled WGS sequence"/>
</dbReference>
<proteinExistence type="predicted"/>
<evidence type="ECO:0000313" key="1">
    <source>
        <dbReference type="EMBL" id="OEU07795.1"/>
    </source>
</evidence>
<protein>
    <submittedName>
        <fullName evidence="1">Uncharacterized protein</fullName>
    </submittedName>
</protein>